<feature type="region of interest" description="Disordered" evidence="1">
    <location>
        <begin position="1"/>
        <end position="21"/>
    </location>
</feature>
<dbReference type="Pfam" id="PF12680">
    <property type="entry name" value="SnoaL_2"/>
    <property type="match status" value="1"/>
</dbReference>
<dbReference type="InterPro" id="IPR037401">
    <property type="entry name" value="SnoaL-like"/>
</dbReference>
<reference evidence="3 4" key="1">
    <citation type="submission" date="2024-06" db="EMBL/GenBank/DDBJ databases">
        <authorList>
            <person name="Tuo L."/>
        </authorList>
    </citation>
    <scope>NUCLEOTIDE SEQUENCE [LARGE SCALE GENOMIC DNA]</scope>
    <source>
        <strain evidence="3 4">ZMM04-5</strain>
    </source>
</reference>
<feature type="domain" description="SnoaL-like" evidence="2">
    <location>
        <begin position="41"/>
        <end position="141"/>
    </location>
</feature>
<keyword evidence="4" id="KW-1185">Reference proteome</keyword>
<dbReference type="InterPro" id="IPR032710">
    <property type="entry name" value="NTF2-like_dom_sf"/>
</dbReference>
<comment type="caution">
    <text evidence="3">The sequence shown here is derived from an EMBL/GenBank/DDBJ whole genome shotgun (WGS) entry which is preliminary data.</text>
</comment>
<accession>A0ABV3QWM5</accession>
<dbReference type="EMBL" id="JBFOCI010000001">
    <property type="protein sequence ID" value="MEW9805195.1"/>
    <property type="molecule type" value="Genomic_DNA"/>
</dbReference>
<dbReference type="Gene3D" id="3.10.450.50">
    <property type="match status" value="1"/>
</dbReference>
<sequence length="157" mass="17381">MPATATRSRAKMPVAASASKKPANLRNLKAAYRAWGKSRDKANIEPLQKLMADSFRIASMDETSPGLAFAADRPSKPQSIAYLTGIFDDWEMVHYTPQTFVEQGNKIAMFGKCAYKNKKTRKTVECWIANLWEFRNGKLVSMVDVFDSAKAAAAATP</sequence>
<proteinExistence type="predicted"/>
<evidence type="ECO:0000256" key="1">
    <source>
        <dbReference type="SAM" id="MobiDB-lite"/>
    </source>
</evidence>
<dbReference type="PANTHER" id="PTHR41252:SF1">
    <property type="entry name" value="BLR2505 PROTEIN"/>
    <property type="match status" value="1"/>
</dbReference>
<evidence type="ECO:0000313" key="3">
    <source>
        <dbReference type="EMBL" id="MEW9805195.1"/>
    </source>
</evidence>
<organism evidence="3 4">
    <name type="scientific">Mesorhizobium marinum</name>
    <dbReference type="NCBI Taxonomy" id="3228790"/>
    <lineage>
        <taxon>Bacteria</taxon>
        <taxon>Pseudomonadati</taxon>
        <taxon>Pseudomonadota</taxon>
        <taxon>Alphaproteobacteria</taxon>
        <taxon>Hyphomicrobiales</taxon>
        <taxon>Phyllobacteriaceae</taxon>
        <taxon>Mesorhizobium</taxon>
    </lineage>
</organism>
<gene>
    <name evidence="3" type="ORF">ABUE31_04240</name>
</gene>
<name>A0ABV3QWM5_9HYPH</name>
<protein>
    <submittedName>
        <fullName evidence="3">Nuclear transport factor 2 family protein</fullName>
    </submittedName>
</protein>
<evidence type="ECO:0000313" key="4">
    <source>
        <dbReference type="Proteomes" id="UP001556196"/>
    </source>
</evidence>
<dbReference type="Proteomes" id="UP001556196">
    <property type="component" value="Unassembled WGS sequence"/>
</dbReference>
<dbReference type="SUPFAM" id="SSF54427">
    <property type="entry name" value="NTF2-like"/>
    <property type="match status" value="1"/>
</dbReference>
<dbReference type="PANTHER" id="PTHR41252">
    <property type="entry name" value="BLR2505 PROTEIN"/>
    <property type="match status" value="1"/>
</dbReference>
<dbReference type="RefSeq" id="WP_367722238.1">
    <property type="nucleotide sequence ID" value="NZ_JBFOCI010000001.1"/>
</dbReference>
<evidence type="ECO:0000259" key="2">
    <source>
        <dbReference type="Pfam" id="PF12680"/>
    </source>
</evidence>